<evidence type="ECO:0000256" key="7">
    <source>
        <dbReference type="ARBA" id="ARBA00023242"/>
    </source>
</evidence>
<reference evidence="10 11" key="1">
    <citation type="submission" date="2019-09" db="EMBL/GenBank/DDBJ databases">
        <authorList>
            <person name="Ou C."/>
        </authorList>
    </citation>
    <scope>NUCLEOTIDE SEQUENCE [LARGE SCALE GENOMIC DNA]</scope>
    <source>
        <strain evidence="10">S2</strain>
        <tissue evidence="10">Leaf</tissue>
    </source>
</reference>
<evidence type="ECO:0000256" key="4">
    <source>
        <dbReference type="ARBA" id="ARBA00022771"/>
    </source>
</evidence>
<evidence type="ECO:0000256" key="6">
    <source>
        <dbReference type="ARBA" id="ARBA00022833"/>
    </source>
</evidence>
<keyword evidence="6" id="KW-0862">Zinc</keyword>
<evidence type="ECO:0000256" key="2">
    <source>
        <dbReference type="ARBA" id="ARBA00022679"/>
    </source>
</evidence>
<reference evidence="10 11" key="3">
    <citation type="submission" date="2019-11" db="EMBL/GenBank/DDBJ databases">
        <title>A de novo genome assembly of a pear dwarfing rootstock.</title>
        <authorList>
            <person name="Wang F."/>
            <person name="Wang J."/>
            <person name="Li S."/>
            <person name="Zhang Y."/>
            <person name="Fang M."/>
            <person name="Ma L."/>
            <person name="Zhao Y."/>
            <person name="Jiang S."/>
        </authorList>
    </citation>
    <scope>NUCLEOTIDE SEQUENCE [LARGE SCALE GENOMIC DNA]</scope>
    <source>
        <strain evidence="10">S2</strain>
        <tissue evidence="10">Leaf</tissue>
    </source>
</reference>
<keyword evidence="7 8" id="KW-0539">Nucleus</keyword>
<dbReference type="PANTHER" id="PTHR14140">
    <property type="entry name" value="E3 UBIQUITIN-PROTEIN LIGASE UHRF-RELATED"/>
    <property type="match status" value="1"/>
</dbReference>
<dbReference type="EMBL" id="SMOL01000120">
    <property type="protein sequence ID" value="KAB2633089.1"/>
    <property type="molecule type" value="Genomic_DNA"/>
</dbReference>
<dbReference type="InterPro" id="IPR045134">
    <property type="entry name" value="UHRF1/2-like"/>
</dbReference>
<evidence type="ECO:0000313" key="11">
    <source>
        <dbReference type="Proteomes" id="UP000327157"/>
    </source>
</evidence>
<dbReference type="GO" id="GO:0016567">
    <property type="term" value="P:protein ubiquitination"/>
    <property type="evidence" value="ECO:0007669"/>
    <property type="project" value="TreeGrafter"/>
</dbReference>
<dbReference type="InterPro" id="IPR036987">
    <property type="entry name" value="SRA-YDG_sf"/>
</dbReference>
<sequence length="85" mass="10104">MVRECWKDRLECRQWRAHFPHVAGIVGQSNHGAQSVVLSRGYLDDEDHGEWFIYTRRDLSGNRRTNKKQSFDQTFDKHNKLDILC</sequence>
<evidence type="ECO:0000256" key="8">
    <source>
        <dbReference type="PROSITE-ProRule" id="PRU00358"/>
    </source>
</evidence>
<dbReference type="OrthoDB" id="2270193at2759"/>
<keyword evidence="5" id="KW-0833">Ubl conjugation pathway</keyword>
<dbReference type="GO" id="GO:0061630">
    <property type="term" value="F:ubiquitin protein ligase activity"/>
    <property type="evidence" value="ECO:0007669"/>
    <property type="project" value="TreeGrafter"/>
</dbReference>
<dbReference type="PROSITE" id="PS51015">
    <property type="entry name" value="YDG"/>
    <property type="match status" value="1"/>
</dbReference>
<dbReference type="SUPFAM" id="SSF88697">
    <property type="entry name" value="PUA domain-like"/>
    <property type="match status" value="1"/>
</dbReference>
<protein>
    <submittedName>
        <fullName evidence="10">E3 ubiquitin-protein ligase ORTHRUS 2-like</fullName>
    </submittedName>
</protein>
<evidence type="ECO:0000256" key="1">
    <source>
        <dbReference type="ARBA" id="ARBA00004906"/>
    </source>
</evidence>
<dbReference type="SMART" id="SM00466">
    <property type="entry name" value="SRA"/>
    <property type="match status" value="1"/>
</dbReference>
<comment type="caution">
    <text evidence="10">The sequence shown here is derived from an EMBL/GenBank/DDBJ whole genome shotgun (WGS) entry which is preliminary data.</text>
</comment>
<gene>
    <name evidence="10" type="ORF">D8674_029336</name>
</gene>
<organism evidence="10 11">
    <name type="scientific">Pyrus ussuriensis x Pyrus communis</name>
    <dbReference type="NCBI Taxonomy" id="2448454"/>
    <lineage>
        <taxon>Eukaryota</taxon>
        <taxon>Viridiplantae</taxon>
        <taxon>Streptophyta</taxon>
        <taxon>Embryophyta</taxon>
        <taxon>Tracheophyta</taxon>
        <taxon>Spermatophyta</taxon>
        <taxon>Magnoliopsida</taxon>
        <taxon>eudicotyledons</taxon>
        <taxon>Gunneridae</taxon>
        <taxon>Pentapetalae</taxon>
        <taxon>rosids</taxon>
        <taxon>fabids</taxon>
        <taxon>Rosales</taxon>
        <taxon>Rosaceae</taxon>
        <taxon>Amygdaloideae</taxon>
        <taxon>Maleae</taxon>
        <taxon>Pyrus</taxon>
    </lineage>
</organism>
<dbReference type="AlphaFoldDB" id="A0A5N5HZN8"/>
<dbReference type="GO" id="GO:0008270">
    <property type="term" value="F:zinc ion binding"/>
    <property type="evidence" value="ECO:0007669"/>
    <property type="project" value="UniProtKB-KW"/>
</dbReference>
<evidence type="ECO:0000313" key="10">
    <source>
        <dbReference type="EMBL" id="KAB2633089.1"/>
    </source>
</evidence>
<dbReference type="Gene3D" id="2.30.280.10">
    <property type="entry name" value="SRA-YDG"/>
    <property type="match status" value="1"/>
</dbReference>
<dbReference type="InterPro" id="IPR015947">
    <property type="entry name" value="PUA-like_sf"/>
</dbReference>
<comment type="subcellular location">
    <subcellularLocation>
        <location evidence="8">Nucleus</location>
    </subcellularLocation>
</comment>
<name>A0A5N5HZN8_9ROSA</name>
<dbReference type="Proteomes" id="UP000327157">
    <property type="component" value="Chromosome 6"/>
</dbReference>
<evidence type="ECO:0000259" key="9">
    <source>
        <dbReference type="PROSITE" id="PS51015"/>
    </source>
</evidence>
<reference evidence="11" key="2">
    <citation type="submission" date="2019-10" db="EMBL/GenBank/DDBJ databases">
        <title>A de novo genome assembly of a pear dwarfing rootstock.</title>
        <authorList>
            <person name="Wang F."/>
            <person name="Wang J."/>
            <person name="Li S."/>
            <person name="Zhang Y."/>
            <person name="Fang M."/>
            <person name="Ma L."/>
            <person name="Zhao Y."/>
            <person name="Jiang S."/>
        </authorList>
    </citation>
    <scope>NUCLEOTIDE SEQUENCE [LARGE SCALE GENOMIC DNA]</scope>
</reference>
<comment type="pathway">
    <text evidence="1">Protein modification; protein ubiquitination.</text>
</comment>
<keyword evidence="4" id="KW-0863">Zinc-finger</keyword>
<evidence type="ECO:0000256" key="5">
    <source>
        <dbReference type="ARBA" id="ARBA00022786"/>
    </source>
</evidence>
<feature type="domain" description="YDG" evidence="9">
    <location>
        <begin position="1"/>
        <end position="85"/>
    </location>
</feature>
<keyword evidence="11" id="KW-1185">Reference proteome</keyword>
<dbReference type="PANTHER" id="PTHR14140:SF46">
    <property type="entry name" value="E3 UBIQUITIN-PROTEIN LIGASE ORTHRUS 1-RELATED"/>
    <property type="match status" value="1"/>
</dbReference>
<proteinExistence type="predicted"/>
<keyword evidence="2" id="KW-0808">Transferase</keyword>
<keyword evidence="3" id="KW-0479">Metal-binding</keyword>
<dbReference type="GO" id="GO:0044027">
    <property type="term" value="P:negative regulation of gene expression via chromosomal CpG island methylation"/>
    <property type="evidence" value="ECO:0007669"/>
    <property type="project" value="TreeGrafter"/>
</dbReference>
<evidence type="ECO:0000256" key="3">
    <source>
        <dbReference type="ARBA" id="ARBA00022723"/>
    </source>
</evidence>
<accession>A0A5N5HZN8</accession>
<dbReference type="GO" id="GO:0005634">
    <property type="term" value="C:nucleus"/>
    <property type="evidence" value="ECO:0007669"/>
    <property type="project" value="UniProtKB-SubCell"/>
</dbReference>
<dbReference type="Pfam" id="PF02182">
    <property type="entry name" value="SAD_SRA"/>
    <property type="match status" value="1"/>
</dbReference>
<dbReference type="InterPro" id="IPR003105">
    <property type="entry name" value="SRA_YDG"/>
</dbReference>